<name>A0A174ETT6_9FIRM</name>
<dbReference type="InterPro" id="IPR020449">
    <property type="entry name" value="Tscrpt_reg_AraC-type_HTH"/>
</dbReference>
<dbReference type="SMART" id="SM00342">
    <property type="entry name" value="HTH_ARAC"/>
    <property type="match status" value="1"/>
</dbReference>
<dbReference type="PROSITE" id="PS50110">
    <property type="entry name" value="RESPONSE_REGULATORY"/>
    <property type="match status" value="1"/>
</dbReference>
<evidence type="ECO:0000259" key="12">
    <source>
        <dbReference type="PROSITE" id="PS01124"/>
    </source>
</evidence>
<dbReference type="SUPFAM" id="SSF46689">
    <property type="entry name" value="Homeodomain-like"/>
    <property type="match status" value="2"/>
</dbReference>
<evidence type="ECO:0000256" key="1">
    <source>
        <dbReference type="ARBA" id="ARBA00004496"/>
    </source>
</evidence>
<keyword evidence="8" id="KW-0804">Transcription</keyword>
<dbReference type="PROSITE" id="PS00041">
    <property type="entry name" value="HTH_ARAC_FAMILY_1"/>
    <property type="match status" value="1"/>
</dbReference>
<dbReference type="Gene3D" id="3.40.50.2300">
    <property type="match status" value="1"/>
</dbReference>
<evidence type="ECO:0000256" key="3">
    <source>
        <dbReference type="ARBA" id="ARBA00022490"/>
    </source>
</evidence>
<dbReference type="AlphaFoldDB" id="A0A174ETT6"/>
<dbReference type="Pfam" id="PF00072">
    <property type="entry name" value="Response_reg"/>
    <property type="match status" value="1"/>
</dbReference>
<evidence type="ECO:0000256" key="4">
    <source>
        <dbReference type="ARBA" id="ARBA00022553"/>
    </source>
</evidence>
<evidence type="ECO:0000256" key="2">
    <source>
        <dbReference type="ARBA" id="ARBA00018672"/>
    </source>
</evidence>
<evidence type="ECO:0000256" key="10">
    <source>
        <dbReference type="PROSITE-ProRule" id="PRU00169"/>
    </source>
</evidence>
<dbReference type="Pfam" id="PF12833">
    <property type="entry name" value="HTH_18"/>
    <property type="match status" value="1"/>
</dbReference>
<feature type="domain" description="HTH araC/xylS-type" evidence="12">
    <location>
        <begin position="403"/>
        <end position="501"/>
    </location>
</feature>
<dbReference type="GO" id="GO:0043565">
    <property type="term" value="F:sequence-specific DNA binding"/>
    <property type="evidence" value="ECO:0007669"/>
    <property type="project" value="InterPro"/>
</dbReference>
<dbReference type="InterPro" id="IPR051552">
    <property type="entry name" value="HptR"/>
</dbReference>
<comment type="function">
    <text evidence="9">May play the central regulatory role in sporulation. It may be an element of the effector pathway responsible for the activation of sporulation genes in response to nutritional stress. Spo0A may act in concert with spo0H (a sigma factor) to control the expression of some genes that are critical to the sporulation process.</text>
</comment>
<dbReference type="PRINTS" id="PR00032">
    <property type="entry name" value="HTHARAC"/>
</dbReference>
<dbReference type="PANTHER" id="PTHR42713:SF3">
    <property type="entry name" value="TRANSCRIPTIONAL REGULATORY PROTEIN HPTR"/>
    <property type="match status" value="1"/>
</dbReference>
<evidence type="ECO:0000256" key="6">
    <source>
        <dbReference type="ARBA" id="ARBA00023015"/>
    </source>
</evidence>
<gene>
    <name evidence="14" type="ORF">ERS852478_02694</name>
</gene>
<feature type="modified residue" description="4-aspartylphosphate" evidence="10">
    <location>
        <position position="54"/>
    </location>
</feature>
<dbReference type="InterPro" id="IPR011006">
    <property type="entry name" value="CheY-like_superfamily"/>
</dbReference>
<keyword evidence="7" id="KW-0238">DNA-binding</keyword>
<dbReference type="EMBL" id="CYZN01000019">
    <property type="protein sequence ID" value="CUO40078.1"/>
    <property type="molecule type" value="Genomic_DNA"/>
</dbReference>
<dbReference type="InterPro" id="IPR018060">
    <property type="entry name" value="HTH_AraC"/>
</dbReference>
<proteinExistence type="predicted"/>
<dbReference type="InterPro" id="IPR001789">
    <property type="entry name" value="Sig_transdc_resp-reg_receiver"/>
</dbReference>
<keyword evidence="5" id="KW-0902">Two-component regulatory system</keyword>
<dbReference type="Proteomes" id="UP000095431">
    <property type="component" value="Unassembled WGS sequence"/>
</dbReference>
<comment type="subcellular location">
    <subcellularLocation>
        <location evidence="1">Cytoplasm</location>
    </subcellularLocation>
</comment>
<dbReference type="GO" id="GO:0005737">
    <property type="term" value="C:cytoplasm"/>
    <property type="evidence" value="ECO:0007669"/>
    <property type="project" value="UniProtKB-SubCell"/>
</dbReference>
<feature type="compositionally biased region" description="Basic and acidic residues" evidence="11">
    <location>
        <begin position="497"/>
        <end position="512"/>
    </location>
</feature>
<feature type="region of interest" description="Disordered" evidence="11">
    <location>
        <begin position="493"/>
        <end position="512"/>
    </location>
</feature>
<evidence type="ECO:0000313" key="14">
    <source>
        <dbReference type="EMBL" id="CUO40078.1"/>
    </source>
</evidence>
<dbReference type="CDD" id="cd17536">
    <property type="entry name" value="REC_YesN-like"/>
    <property type="match status" value="1"/>
</dbReference>
<evidence type="ECO:0000256" key="9">
    <source>
        <dbReference type="ARBA" id="ARBA00024867"/>
    </source>
</evidence>
<evidence type="ECO:0000256" key="8">
    <source>
        <dbReference type="ARBA" id="ARBA00023163"/>
    </source>
</evidence>
<dbReference type="SUPFAM" id="SSF52172">
    <property type="entry name" value="CheY-like"/>
    <property type="match status" value="1"/>
</dbReference>
<keyword evidence="3" id="KW-0963">Cytoplasm</keyword>
<dbReference type="RefSeq" id="WP_022379942.1">
    <property type="nucleotide sequence ID" value="NZ_BTHH01000021.1"/>
</dbReference>
<reference evidence="14 15" key="1">
    <citation type="submission" date="2015-09" db="EMBL/GenBank/DDBJ databases">
        <authorList>
            <consortium name="Pathogen Informatics"/>
        </authorList>
    </citation>
    <scope>NUCLEOTIDE SEQUENCE [LARGE SCALE GENOMIC DNA]</scope>
    <source>
        <strain evidence="14 15">2789STDY5834863</strain>
    </source>
</reference>
<organism evidence="14 15">
    <name type="scientific">Blautia wexlerae</name>
    <dbReference type="NCBI Taxonomy" id="418240"/>
    <lineage>
        <taxon>Bacteria</taxon>
        <taxon>Bacillati</taxon>
        <taxon>Bacillota</taxon>
        <taxon>Clostridia</taxon>
        <taxon>Lachnospirales</taxon>
        <taxon>Lachnospiraceae</taxon>
        <taxon>Blautia</taxon>
    </lineage>
</organism>
<dbReference type="SMART" id="SM00448">
    <property type="entry name" value="REC"/>
    <property type="match status" value="1"/>
</dbReference>
<dbReference type="GO" id="GO:0003700">
    <property type="term" value="F:DNA-binding transcription factor activity"/>
    <property type="evidence" value="ECO:0007669"/>
    <property type="project" value="InterPro"/>
</dbReference>
<evidence type="ECO:0000256" key="7">
    <source>
        <dbReference type="ARBA" id="ARBA00023125"/>
    </source>
</evidence>
<keyword evidence="4 10" id="KW-0597">Phosphoprotein</keyword>
<evidence type="ECO:0000313" key="15">
    <source>
        <dbReference type="Proteomes" id="UP000095431"/>
    </source>
</evidence>
<dbReference type="InterPro" id="IPR018062">
    <property type="entry name" value="HTH_AraC-typ_CS"/>
</dbReference>
<feature type="domain" description="Response regulatory" evidence="13">
    <location>
        <begin position="3"/>
        <end position="119"/>
    </location>
</feature>
<dbReference type="InterPro" id="IPR009057">
    <property type="entry name" value="Homeodomain-like_sf"/>
</dbReference>
<keyword evidence="6" id="KW-0805">Transcription regulation</keyword>
<dbReference type="GO" id="GO:0000160">
    <property type="term" value="P:phosphorelay signal transduction system"/>
    <property type="evidence" value="ECO:0007669"/>
    <property type="project" value="UniProtKB-KW"/>
</dbReference>
<protein>
    <recommendedName>
        <fullName evidence="2">Stage 0 sporulation protein A homolog</fullName>
    </recommendedName>
</protein>
<evidence type="ECO:0000256" key="11">
    <source>
        <dbReference type="SAM" id="MobiDB-lite"/>
    </source>
</evidence>
<evidence type="ECO:0000256" key="5">
    <source>
        <dbReference type="ARBA" id="ARBA00023012"/>
    </source>
</evidence>
<accession>A0A174ETT6</accession>
<dbReference type="PANTHER" id="PTHR42713">
    <property type="entry name" value="HISTIDINE KINASE-RELATED"/>
    <property type="match status" value="1"/>
</dbReference>
<evidence type="ECO:0000259" key="13">
    <source>
        <dbReference type="PROSITE" id="PS50110"/>
    </source>
</evidence>
<sequence>MYRVLVVDDEKIEREGIKFLLSREEGEFEISEASNGRQALEILRNEEIDILLTDIKMPHMDGLELAKKAKEKKEELQIVIFSGYNDFSFAQEAIRYGVKEYVLKPVDPDIFSETLEKVRSEIDKNKNRKIRDQKEQDFLQQYFLQNYIYTGKKEILEKAGEMINLDTWNQWHCAILVESSQNFFDTADENLAEDMRKELRRIFFYLNLNARQSLFLFNDVYCDYLLVANQLYTVMKRQYPGSFHLAVSRKFEGCEALPEIMTELEQQMEERFYHPENHVFSNEEEEYSHVDKAVQDSQLMQRISEDISRKDIQQLKVHFQCLTDKYKSSTQFSAMYIKFVFSNVIQALFEETQFSEERRLDKEIDRLYNCSDISQILQVTEENIREYENFLERSMSESRNEVAAVKNYIYQHYGEDLSLEMLAEKVYLSSGYLSFIFKKETGMNLNRFIRVFRMEKAKELLCSTNMKVAQVSEKVGFSNVSYFCRSFREYYGSSPESYRKGTGDDEENPKEI</sequence>
<dbReference type="PROSITE" id="PS01124">
    <property type="entry name" value="HTH_ARAC_FAMILY_2"/>
    <property type="match status" value="1"/>
</dbReference>
<dbReference type="Gene3D" id="1.10.10.60">
    <property type="entry name" value="Homeodomain-like"/>
    <property type="match status" value="2"/>
</dbReference>